<proteinExistence type="predicted"/>
<dbReference type="OrthoDB" id="4187712at2759"/>
<dbReference type="CDD" id="cd07199">
    <property type="entry name" value="Pat17_PNPLA8_PNPLA9_like"/>
    <property type="match status" value="1"/>
</dbReference>
<dbReference type="InterPro" id="IPR017907">
    <property type="entry name" value="Znf_RING_CS"/>
</dbReference>
<protein>
    <recommendedName>
        <fullName evidence="7">RING-type domain-containing protein</fullName>
    </recommendedName>
</protein>
<dbReference type="SUPFAM" id="SSF52151">
    <property type="entry name" value="FabD/lysophospholipase-like"/>
    <property type="match status" value="1"/>
</dbReference>
<dbReference type="AlphaFoldDB" id="A0A8A1MIF9"/>
<name>A0A8A1MIF9_AJECA</name>
<dbReference type="PROSITE" id="PS50089">
    <property type="entry name" value="ZF_RING_2"/>
    <property type="match status" value="1"/>
</dbReference>
<keyword evidence="5" id="KW-0443">Lipid metabolism</keyword>
<keyword evidence="5" id="KW-0442">Lipid degradation</keyword>
<keyword evidence="2 6" id="KW-0863">Zinc-finger</keyword>
<dbReference type="GO" id="GO:0008270">
    <property type="term" value="F:zinc ion binding"/>
    <property type="evidence" value="ECO:0007669"/>
    <property type="project" value="UniProtKB-KW"/>
</dbReference>
<dbReference type="Gene3D" id="3.40.1090.10">
    <property type="entry name" value="Cytosolic phospholipase A2 catalytic domain"/>
    <property type="match status" value="2"/>
</dbReference>
<keyword evidence="4" id="KW-0862">Zinc</keyword>
<dbReference type="EMBL" id="CP069114">
    <property type="protein sequence ID" value="QSS64910.1"/>
    <property type="molecule type" value="Genomic_DNA"/>
</dbReference>
<reference evidence="8" key="1">
    <citation type="submission" date="2021-01" db="EMBL/GenBank/DDBJ databases">
        <title>Chromosome-level genome assembly of a human fungal pathogen reveals clustering of transcriptionally co-regulated genes.</title>
        <authorList>
            <person name="Voorhies M."/>
            <person name="Cohen S."/>
            <person name="Shea T.P."/>
            <person name="Petrus S."/>
            <person name="Munoz J.F."/>
            <person name="Poplawski S."/>
            <person name="Goldman W.E."/>
            <person name="Michael T."/>
            <person name="Cuomo C.A."/>
            <person name="Sil A."/>
            <person name="Beyhan S."/>
        </authorList>
    </citation>
    <scope>NUCLEOTIDE SEQUENCE</scope>
    <source>
        <strain evidence="8">WU24</strain>
    </source>
</reference>
<evidence type="ECO:0000313" key="8">
    <source>
        <dbReference type="EMBL" id="QSS64910.1"/>
    </source>
</evidence>
<evidence type="ECO:0000256" key="4">
    <source>
        <dbReference type="ARBA" id="ARBA00022833"/>
    </source>
</evidence>
<dbReference type="GO" id="GO:0016042">
    <property type="term" value="P:lipid catabolic process"/>
    <property type="evidence" value="ECO:0007669"/>
    <property type="project" value="UniProtKB-KW"/>
</dbReference>
<evidence type="ECO:0000256" key="5">
    <source>
        <dbReference type="ARBA" id="ARBA00022963"/>
    </source>
</evidence>
<gene>
    <name evidence="8" type="ORF">I7I51_01985</name>
</gene>
<dbReference type="PANTHER" id="PTHR24185">
    <property type="entry name" value="CALCIUM-INDEPENDENT PHOSPHOLIPASE A2-GAMMA"/>
    <property type="match status" value="1"/>
</dbReference>
<evidence type="ECO:0000259" key="7">
    <source>
        <dbReference type="PROSITE" id="PS50089"/>
    </source>
</evidence>
<dbReference type="GO" id="GO:0019369">
    <property type="term" value="P:arachidonate metabolic process"/>
    <property type="evidence" value="ECO:0007669"/>
    <property type="project" value="TreeGrafter"/>
</dbReference>
<dbReference type="PROSITE" id="PS00518">
    <property type="entry name" value="ZF_RING_1"/>
    <property type="match status" value="1"/>
</dbReference>
<keyword evidence="1" id="KW-0479">Metal-binding</keyword>
<keyword evidence="3" id="KW-0378">Hydrolase</keyword>
<dbReference type="VEuPathDB" id="FungiDB:I7I51_01985"/>
<accession>A0A8A1MIF9</accession>
<dbReference type="SUPFAM" id="SSF57850">
    <property type="entry name" value="RING/U-box"/>
    <property type="match status" value="1"/>
</dbReference>
<sequence>MSLCDHVSWVGFVEGEAGPHLSYDWRLARVIGELHKPYEQYPHVIFFMGTKHKDAALRQLCKGNYRRTNNRGAINLRADSNSLGSTYPRLYADCDPGRCTLHPAFNTPQTCHRQEIFPVRWPTSPTEPYDLVIARLLFLFTDVICIFAEDVGGLEATRTLLLKWAAIGSASTLPPRVRPRIIVVTGGERSKSMTELMLAEDDFLFQMFDFGSAPLFSSFSNIGISRLPSMELSADARYLQLWADINTELRETRQARLTDRARFSAVHLNAFFEDALLRHFTTDALAPFSFILWSRRSNPISGSLVSHLSNFFTEGCRIHAPYDALASYVASAILMDAYPPSMHVFCPRFVFKTLYRTAVHRALSAAYSDTFAERQCQNIEDHMSLLFDSMVSNAQPSARIHRYNLKHDKRLWRQLESSSCSTCFGCLRRSSQHPMPSCGHLICDTCVEIDWAGVIGAESEYIGRECPVCAEPTAMKVKVKPRTAGARLISIDGGGTCGMIPIQILSSMQMLLGPDLPIEDLFEFNIGTSSGYTCIQNKAGKHPFVWQAFFPSVTIDDEIGSFMDGGMRPQYNNPVNLGLSEIRRLWPSIKRPDVVISLGTGTQRGPGSPKMSTFRNILTDGWLLRGCRSYWALFDGELTWLELVNRLDREEREKYVRLNVCFPGPRPALNNADCMGVLSRLVQEQVVPQKSRQAVVLLLTSCFFFELDAVPQFHCGLFRCVGSIRCRGPARTVVRTLLSLQSAPEERLDFYKDEINLGFSLSEDNICTDCRRYCLPVRFFVRHLQELFTLKIRFDGCQYTLSGFPNTSEFFTEEQGLDSSFGTAHHDRPLYIRCGRCDSKVKGKIEGGRI</sequence>
<dbReference type="InterPro" id="IPR016035">
    <property type="entry name" value="Acyl_Trfase/lysoPLipase"/>
</dbReference>
<dbReference type="GO" id="GO:0047499">
    <property type="term" value="F:calcium-independent phospholipase A2 activity"/>
    <property type="evidence" value="ECO:0007669"/>
    <property type="project" value="TreeGrafter"/>
</dbReference>
<evidence type="ECO:0000256" key="1">
    <source>
        <dbReference type="ARBA" id="ARBA00022723"/>
    </source>
</evidence>
<organism evidence="8 9">
    <name type="scientific">Ajellomyces capsulatus</name>
    <name type="common">Darling's disease fungus</name>
    <name type="synonym">Histoplasma capsulatum</name>
    <dbReference type="NCBI Taxonomy" id="5037"/>
    <lineage>
        <taxon>Eukaryota</taxon>
        <taxon>Fungi</taxon>
        <taxon>Dikarya</taxon>
        <taxon>Ascomycota</taxon>
        <taxon>Pezizomycotina</taxon>
        <taxon>Eurotiomycetes</taxon>
        <taxon>Eurotiomycetidae</taxon>
        <taxon>Onygenales</taxon>
        <taxon>Ajellomycetaceae</taxon>
        <taxon>Histoplasma</taxon>
    </lineage>
</organism>
<evidence type="ECO:0000256" key="2">
    <source>
        <dbReference type="ARBA" id="ARBA00022771"/>
    </source>
</evidence>
<evidence type="ECO:0000256" key="3">
    <source>
        <dbReference type="ARBA" id="ARBA00022801"/>
    </source>
</evidence>
<dbReference type="InterPro" id="IPR001841">
    <property type="entry name" value="Znf_RING"/>
</dbReference>
<dbReference type="GO" id="GO:0016020">
    <property type="term" value="C:membrane"/>
    <property type="evidence" value="ECO:0007669"/>
    <property type="project" value="TreeGrafter"/>
</dbReference>
<evidence type="ECO:0000313" key="9">
    <source>
        <dbReference type="Proteomes" id="UP000663671"/>
    </source>
</evidence>
<evidence type="ECO:0000256" key="6">
    <source>
        <dbReference type="PROSITE-ProRule" id="PRU00175"/>
    </source>
</evidence>
<dbReference type="PANTHER" id="PTHR24185:SF1">
    <property type="entry name" value="CALCIUM-INDEPENDENT PHOSPHOLIPASE A2-GAMMA"/>
    <property type="match status" value="1"/>
</dbReference>
<dbReference type="Proteomes" id="UP000663671">
    <property type="component" value="Chromosome 1"/>
</dbReference>
<feature type="domain" description="RING-type" evidence="7">
    <location>
        <begin position="420"/>
        <end position="469"/>
    </location>
</feature>